<dbReference type="Pfam" id="PF01261">
    <property type="entry name" value="AP_endonuc_2"/>
    <property type="match status" value="1"/>
</dbReference>
<feature type="domain" description="Xylose isomerase-like TIM barrel" evidence="2">
    <location>
        <begin position="20"/>
        <end position="277"/>
    </location>
</feature>
<organism evidence="3 4">
    <name type="scientific">Microbacterium oxydans</name>
    <dbReference type="NCBI Taxonomy" id="82380"/>
    <lineage>
        <taxon>Bacteria</taxon>
        <taxon>Bacillati</taxon>
        <taxon>Actinomycetota</taxon>
        <taxon>Actinomycetes</taxon>
        <taxon>Micrococcales</taxon>
        <taxon>Microbacteriaceae</taxon>
        <taxon>Microbacterium</taxon>
    </lineage>
</organism>
<evidence type="ECO:0000313" key="4">
    <source>
        <dbReference type="Proteomes" id="UP000274841"/>
    </source>
</evidence>
<dbReference type="AlphaFoldDB" id="A0A3S9WQL7"/>
<dbReference type="PANTHER" id="PTHR12110">
    <property type="entry name" value="HYDROXYPYRUVATE ISOMERASE"/>
    <property type="match status" value="1"/>
</dbReference>
<dbReference type="InterPro" id="IPR013022">
    <property type="entry name" value="Xyl_isomerase-like_TIM-brl"/>
</dbReference>
<dbReference type="Gene3D" id="3.20.20.150">
    <property type="entry name" value="Divalent-metal-dependent TIM barrel enzymes"/>
    <property type="match status" value="1"/>
</dbReference>
<dbReference type="SUPFAM" id="SSF51658">
    <property type="entry name" value="Xylose isomerase-like"/>
    <property type="match status" value="1"/>
</dbReference>
<dbReference type="PANTHER" id="PTHR12110:SF53">
    <property type="entry name" value="BLR5974 PROTEIN"/>
    <property type="match status" value="1"/>
</dbReference>
<accession>A0A3S9WQL7</accession>
<dbReference type="RefSeq" id="WP_127012833.1">
    <property type="nucleotide sequence ID" value="NZ_CP031422.1"/>
</dbReference>
<evidence type="ECO:0000313" key="3">
    <source>
        <dbReference type="EMBL" id="AZS42323.1"/>
    </source>
</evidence>
<name>A0A3S9WQL7_9MICO</name>
<dbReference type="Proteomes" id="UP000274841">
    <property type="component" value="Chromosome"/>
</dbReference>
<evidence type="ECO:0000259" key="2">
    <source>
        <dbReference type="Pfam" id="PF01261"/>
    </source>
</evidence>
<reference evidence="3 4" key="1">
    <citation type="submission" date="2018-08" db="EMBL/GenBank/DDBJ databases">
        <title>Microbacterium oxydans strain HG3.</title>
        <authorList>
            <person name="ORTET P."/>
        </authorList>
    </citation>
    <scope>NUCLEOTIDE SEQUENCE [LARGE SCALE GENOMIC DNA]</scope>
    <source>
        <strain evidence="3 4">HG3</strain>
    </source>
</reference>
<protein>
    <recommendedName>
        <fullName evidence="2">Xylose isomerase-like TIM barrel domain-containing protein</fullName>
    </recommendedName>
</protein>
<sequence>MKFSVFTAATPDWEPAEAARRIAAIGYDGIEWRITDQDEADPPGFWAGNRATWPLTGLEGSVSEIARITREAGLEFSGIGGYALAPDHDDVLRTLRATAELGARQVRVRIPFNDTQDYRTVFAQTRDDLEWASREAGALGVKVLVELHHQTISASASAALRLVDGIDPRTIGVIHDLGNLVIEGQEDTRAGLQLLGEYLAHVHVKNAVWQRTGQTGLDGDVRWESAWAPLREGIASVPDYFRALAEVGYDGWVTLEDFSTDAPLEERLIDDLAFLRASAGAAGIGS</sequence>
<dbReference type="KEGG" id="moy:CVS54_03686"/>
<dbReference type="InterPro" id="IPR050312">
    <property type="entry name" value="IolE/XylAMocC-like"/>
</dbReference>
<evidence type="ECO:0000256" key="1">
    <source>
        <dbReference type="ARBA" id="ARBA00023277"/>
    </source>
</evidence>
<keyword evidence="1" id="KW-0119">Carbohydrate metabolism</keyword>
<gene>
    <name evidence="3" type="ORF">CVS54_03686</name>
</gene>
<proteinExistence type="predicted"/>
<dbReference type="EMBL" id="CP031422">
    <property type="protein sequence ID" value="AZS42323.1"/>
    <property type="molecule type" value="Genomic_DNA"/>
</dbReference>
<dbReference type="InterPro" id="IPR036237">
    <property type="entry name" value="Xyl_isomerase-like_sf"/>
</dbReference>